<accession>A0A1L3LXK9</accession>
<keyword evidence="1" id="KW-0472">Membrane</keyword>
<dbReference type="KEGG" id="same:SAMCFNEI73_pC1134"/>
<evidence type="ECO:0000313" key="3">
    <source>
        <dbReference type="Proteomes" id="UP000182306"/>
    </source>
</evidence>
<feature type="transmembrane region" description="Helical" evidence="1">
    <location>
        <begin position="6"/>
        <end position="25"/>
    </location>
</feature>
<keyword evidence="1" id="KW-1133">Transmembrane helix</keyword>
<proteinExistence type="predicted"/>
<protein>
    <submittedName>
        <fullName evidence="2">Uncharacterized protein</fullName>
    </submittedName>
</protein>
<dbReference type="RefSeq" id="WP_037380209.1">
    <property type="nucleotide sequence ID" value="NZ_CP013110.1"/>
</dbReference>
<keyword evidence="1" id="KW-0812">Transmembrane</keyword>
<evidence type="ECO:0000313" key="2">
    <source>
        <dbReference type="EMBL" id="APG94845.1"/>
    </source>
</evidence>
<organism evidence="2 3">
    <name type="scientific">Sinorhizobium americanum</name>
    <dbReference type="NCBI Taxonomy" id="194963"/>
    <lineage>
        <taxon>Bacteria</taxon>
        <taxon>Pseudomonadati</taxon>
        <taxon>Pseudomonadota</taxon>
        <taxon>Alphaproteobacteria</taxon>
        <taxon>Hyphomicrobiales</taxon>
        <taxon>Rhizobiaceae</taxon>
        <taxon>Sinorhizobium/Ensifer group</taxon>
        <taxon>Sinorhizobium</taxon>
    </lineage>
</organism>
<gene>
    <name evidence="2" type="ORF">SAMCFNEI73_pC1134</name>
</gene>
<dbReference type="Proteomes" id="UP000182306">
    <property type="component" value="Plasmid C"/>
</dbReference>
<name>A0A1L3LXK9_9HYPH</name>
<sequence length="47" mass="5136">MSRNGLYLIIALLAVVAIGLGIYVYREESQPSVEIKIGEQGISVEEN</sequence>
<reference evidence="2 3" key="1">
    <citation type="submission" date="2015-10" db="EMBL/GenBank/DDBJ databases">
        <title>Genomic differences between typical nodule nitrogen-fixing rhizobial strains and those coming from bean seeds.</title>
        <authorList>
            <person name="Peralta H."/>
            <person name="Aguilar-Vera A."/>
            <person name="Diaz R."/>
            <person name="Mora Y."/>
            <person name="Martinez-Batallar G."/>
            <person name="Salazar E."/>
            <person name="Vargas-Lagunas C."/>
            <person name="Encarnacion S."/>
            <person name="Girard L."/>
            <person name="Mora J."/>
        </authorList>
    </citation>
    <scope>NUCLEOTIDE SEQUENCE [LARGE SCALE GENOMIC DNA]</scope>
    <source>
        <strain evidence="2 3">CFNEI 73</strain>
        <plasmid evidence="2 3">C</plasmid>
    </source>
</reference>
<evidence type="ECO:0000256" key="1">
    <source>
        <dbReference type="SAM" id="Phobius"/>
    </source>
</evidence>
<keyword evidence="3" id="KW-1185">Reference proteome</keyword>
<geneLocation type="plasmid" evidence="2 3">
    <name>C</name>
</geneLocation>
<keyword evidence="2" id="KW-0614">Plasmid</keyword>
<dbReference type="EMBL" id="CP013110">
    <property type="protein sequence ID" value="APG94845.1"/>
    <property type="molecule type" value="Genomic_DNA"/>
</dbReference>
<dbReference type="AlphaFoldDB" id="A0A1L3LXK9"/>